<evidence type="ECO:0000313" key="1">
    <source>
        <dbReference type="EMBL" id="MFC7344738.1"/>
    </source>
</evidence>
<proteinExistence type="predicted"/>
<sequence>MPHRRLGPTALDRRQLFRIAGAAGAAAATGIGVPVAAGAAGAPPGPFDLHFDTAHQHRPFDLLSPGFVLHESGPARLREVLRTEREPIAPYATLVLEVADAGSGVRAGLATGTDSVMAVHDPATGEVSVQVTRNGSTTVVGTATAELGTSHTFAFVLNENFVTALADTGDGWRPLLRERVNEVVDLRDPAVLVEHTFGYGPREDGAALEIASARAGYYGAVGVRDPHLVTHADGTPYIRAGKAYLTMTNAGLGFFQTAHWGVWELDLADPTVLRQVAHLFFQRDGAVLGDHAGHLVFDDLAGEFIVTASGWGDFAGDGLRCHIARTREDVLSGVHVLESRPMALPTEASGAWDPALARIDGTWHVAFVESPSQDPFQFHPALATGASLDELAPVAADTSLDQTEGTILQKIGGTWYLLASDGDARNYRVYDLGMEFLGTLDAPYGTNIPHPMIIPVPEQGETRYLMVTFDGAQYAEPVLGYGTHGDFYVMTAPETRPGYEFPPR</sequence>
<gene>
    <name evidence="1" type="ORF">ACFQRI_25295</name>
</gene>
<organism evidence="1 2">
    <name type="scientific">Saccharopolyspora griseoalba</name>
    <dbReference type="NCBI Taxonomy" id="1431848"/>
    <lineage>
        <taxon>Bacteria</taxon>
        <taxon>Bacillati</taxon>
        <taxon>Actinomycetota</taxon>
        <taxon>Actinomycetes</taxon>
        <taxon>Pseudonocardiales</taxon>
        <taxon>Pseudonocardiaceae</taxon>
        <taxon>Saccharopolyspora</taxon>
    </lineage>
</organism>
<keyword evidence="2" id="KW-1185">Reference proteome</keyword>
<dbReference type="PROSITE" id="PS51318">
    <property type="entry name" value="TAT"/>
    <property type="match status" value="1"/>
</dbReference>
<reference evidence="2" key="1">
    <citation type="journal article" date="2019" name="Int. J. Syst. Evol. Microbiol.">
        <title>The Global Catalogue of Microorganisms (GCM) 10K type strain sequencing project: providing services to taxonomists for standard genome sequencing and annotation.</title>
        <authorList>
            <consortium name="The Broad Institute Genomics Platform"/>
            <consortium name="The Broad Institute Genome Sequencing Center for Infectious Disease"/>
            <person name="Wu L."/>
            <person name="Ma J."/>
        </authorList>
    </citation>
    <scope>NUCLEOTIDE SEQUENCE [LARGE SCALE GENOMIC DNA]</scope>
    <source>
        <strain evidence="2">WLHS5</strain>
    </source>
</reference>
<dbReference type="EMBL" id="JBHTCJ010000019">
    <property type="protein sequence ID" value="MFC7344738.1"/>
    <property type="molecule type" value="Genomic_DNA"/>
</dbReference>
<name>A0ABW2LSU2_9PSEU</name>
<accession>A0ABW2LSU2</accession>
<dbReference type="Proteomes" id="UP001596504">
    <property type="component" value="Unassembled WGS sequence"/>
</dbReference>
<evidence type="ECO:0000313" key="2">
    <source>
        <dbReference type="Proteomes" id="UP001596504"/>
    </source>
</evidence>
<comment type="caution">
    <text evidence="1">The sequence shown here is derived from an EMBL/GenBank/DDBJ whole genome shotgun (WGS) entry which is preliminary data.</text>
</comment>
<dbReference type="SUPFAM" id="SSF75005">
    <property type="entry name" value="Arabinanase/levansucrase/invertase"/>
    <property type="match status" value="1"/>
</dbReference>
<protein>
    <submittedName>
        <fullName evidence="1">Uncharacterized protein</fullName>
    </submittedName>
</protein>
<dbReference type="InterPro" id="IPR023296">
    <property type="entry name" value="Glyco_hydro_beta-prop_sf"/>
</dbReference>
<dbReference type="InterPro" id="IPR006311">
    <property type="entry name" value="TAT_signal"/>
</dbReference>
<dbReference type="RefSeq" id="WP_380672818.1">
    <property type="nucleotide sequence ID" value="NZ_JBHTCJ010000019.1"/>
</dbReference>